<evidence type="ECO:0000313" key="3">
    <source>
        <dbReference type="Proteomes" id="UP000320762"/>
    </source>
</evidence>
<name>A0A550BZJ0_9AGAR</name>
<proteinExistence type="predicted"/>
<keyword evidence="3" id="KW-1185">Reference proteome</keyword>
<evidence type="ECO:0000256" key="1">
    <source>
        <dbReference type="SAM" id="Phobius"/>
    </source>
</evidence>
<dbReference type="Proteomes" id="UP000320762">
    <property type="component" value="Unassembled WGS sequence"/>
</dbReference>
<evidence type="ECO:0000313" key="2">
    <source>
        <dbReference type="EMBL" id="TRM57944.1"/>
    </source>
</evidence>
<comment type="caution">
    <text evidence="2">The sequence shown here is derived from an EMBL/GenBank/DDBJ whole genome shotgun (WGS) entry which is preliminary data.</text>
</comment>
<keyword evidence="1" id="KW-1133">Transmembrane helix</keyword>
<dbReference type="EMBL" id="VDMD01000041">
    <property type="protein sequence ID" value="TRM57944.1"/>
    <property type="molecule type" value="Genomic_DNA"/>
</dbReference>
<reference evidence="2 3" key="1">
    <citation type="journal article" date="2019" name="New Phytol.">
        <title>Comparative genomics reveals unique wood-decay strategies and fruiting body development in the Schizophyllaceae.</title>
        <authorList>
            <person name="Almasi E."/>
            <person name="Sahu N."/>
            <person name="Krizsan K."/>
            <person name="Balint B."/>
            <person name="Kovacs G.M."/>
            <person name="Kiss B."/>
            <person name="Cseklye J."/>
            <person name="Drula E."/>
            <person name="Henrissat B."/>
            <person name="Nagy I."/>
            <person name="Chovatia M."/>
            <person name="Adam C."/>
            <person name="LaButti K."/>
            <person name="Lipzen A."/>
            <person name="Riley R."/>
            <person name="Grigoriev I.V."/>
            <person name="Nagy L.G."/>
        </authorList>
    </citation>
    <scope>NUCLEOTIDE SEQUENCE [LARGE SCALE GENOMIC DNA]</scope>
    <source>
        <strain evidence="2 3">NL-1724</strain>
    </source>
</reference>
<sequence>MDRAFIVQKLRDIFGYDALDWFHRDYIMDWMVVGSLWAGAYIVGLFPVYHREFSPDDPIISHGHHQNQ</sequence>
<dbReference type="STRING" id="97359.A0A550BZJ0"/>
<organism evidence="2 3">
    <name type="scientific">Schizophyllum amplum</name>
    <dbReference type="NCBI Taxonomy" id="97359"/>
    <lineage>
        <taxon>Eukaryota</taxon>
        <taxon>Fungi</taxon>
        <taxon>Dikarya</taxon>
        <taxon>Basidiomycota</taxon>
        <taxon>Agaricomycotina</taxon>
        <taxon>Agaricomycetes</taxon>
        <taxon>Agaricomycetidae</taxon>
        <taxon>Agaricales</taxon>
        <taxon>Schizophyllaceae</taxon>
        <taxon>Schizophyllum</taxon>
    </lineage>
</organism>
<protein>
    <submittedName>
        <fullName evidence="2">Uncharacterized protein</fullName>
    </submittedName>
</protein>
<dbReference type="AlphaFoldDB" id="A0A550BZJ0"/>
<gene>
    <name evidence="2" type="ORF">BD626DRAFT_205347</name>
</gene>
<feature type="transmembrane region" description="Helical" evidence="1">
    <location>
        <begin position="30"/>
        <end position="49"/>
    </location>
</feature>
<accession>A0A550BZJ0</accession>
<keyword evidence="1" id="KW-0812">Transmembrane</keyword>
<keyword evidence="1" id="KW-0472">Membrane</keyword>